<evidence type="ECO:0000256" key="1">
    <source>
        <dbReference type="ARBA" id="ARBA00023015"/>
    </source>
</evidence>
<dbReference type="PANTHER" id="PTHR40661">
    <property type="match status" value="1"/>
</dbReference>
<feature type="domain" description="Peptidase S24/S26A/S26B/S26C" evidence="4">
    <location>
        <begin position="102"/>
        <end position="224"/>
    </location>
</feature>
<evidence type="ECO:0000313" key="5">
    <source>
        <dbReference type="EMBL" id="GAA4465311.1"/>
    </source>
</evidence>
<organism evidence="5 6">
    <name type="scientific">Nemorincola caseinilytica</name>
    <dbReference type="NCBI Taxonomy" id="2054315"/>
    <lineage>
        <taxon>Bacteria</taxon>
        <taxon>Pseudomonadati</taxon>
        <taxon>Bacteroidota</taxon>
        <taxon>Chitinophagia</taxon>
        <taxon>Chitinophagales</taxon>
        <taxon>Chitinophagaceae</taxon>
        <taxon>Nemorincola</taxon>
    </lineage>
</organism>
<dbReference type="InterPro" id="IPR039418">
    <property type="entry name" value="LexA-like"/>
</dbReference>
<dbReference type="PANTHER" id="PTHR40661:SF1">
    <property type="entry name" value="HTH CRO_C1-TYPE DOMAIN-CONTAINING PROTEIN"/>
    <property type="match status" value="1"/>
</dbReference>
<dbReference type="CDD" id="cd06529">
    <property type="entry name" value="S24_LexA-like"/>
    <property type="match status" value="1"/>
</dbReference>
<keyword evidence="2" id="KW-0238">DNA-binding</keyword>
<comment type="caution">
    <text evidence="5">The sequence shown here is derived from an EMBL/GenBank/DDBJ whole genome shotgun (WGS) entry which is preliminary data.</text>
</comment>
<protein>
    <recommendedName>
        <fullName evidence="4">Peptidase S24/S26A/S26B/S26C domain-containing protein</fullName>
    </recommendedName>
</protein>
<sequence length="237" mass="26842">MLPAMSSILERINKIAEHEKVTISSIETRINASKGVLSRSLRTGTDISSKWLTAIVENYPLYNAEWLLTGRGEMLRDAGDRFTVKQISKLRADRDKDVQRIPLYPMAASAGIFEIIASEQHLKSIPIEYIHIPRMPECDGAVPITGDSMYPLIKSGDIVLFKEVHDKTNIIWGEMYLAAIKHRGDSFFFSKYIQKAEREGYARFVSANSHHQPVEFPIDSIRALAIIKATIRFQSSF</sequence>
<dbReference type="InterPro" id="IPR036286">
    <property type="entry name" value="LexA/Signal_pep-like_sf"/>
</dbReference>
<dbReference type="SUPFAM" id="SSF51306">
    <property type="entry name" value="LexA/Signal peptidase"/>
    <property type="match status" value="1"/>
</dbReference>
<accession>A0ABP8NGB4</accession>
<dbReference type="Pfam" id="PF00717">
    <property type="entry name" value="Peptidase_S24"/>
    <property type="match status" value="1"/>
</dbReference>
<gene>
    <name evidence="5" type="ORF">GCM10023093_17290</name>
</gene>
<dbReference type="Gene3D" id="2.10.109.10">
    <property type="entry name" value="Umud Fragment, subunit A"/>
    <property type="match status" value="1"/>
</dbReference>
<dbReference type="EMBL" id="BAABFA010000010">
    <property type="protein sequence ID" value="GAA4465311.1"/>
    <property type="molecule type" value="Genomic_DNA"/>
</dbReference>
<keyword evidence="1" id="KW-0805">Transcription regulation</keyword>
<dbReference type="Proteomes" id="UP001500067">
    <property type="component" value="Unassembled WGS sequence"/>
</dbReference>
<keyword evidence="6" id="KW-1185">Reference proteome</keyword>
<evidence type="ECO:0000256" key="2">
    <source>
        <dbReference type="ARBA" id="ARBA00023125"/>
    </source>
</evidence>
<evidence type="ECO:0000256" key="3">
    <source>
        <dbReference type="ARBA" id="ARBA00023163"/>
    </source>
</evidence>
<keyword evidence="3" id="KW-0804">Transcription</keyword>
<proteinExistence type="predicted"/>
<reference evidence="6" key="1">
    <citation type="journal article" date="2019" name="Int. J. Syst. Evol. Microbiol.">
        <title>The Global Catalogue of Microorganisms (GCM) 10K type strain sequencing project: providing services to taxonomists for standard genome sequencing and annotation.</title>
        <authorList>
            <consortium name="The Broad Institute Genomics Platform"/>
            <consortium name="The Broad Institute Genome Sequencing Center for Infectious Disease"/>
            <person name="Wu L."/>
            <person name="Ma J."/>
        </authorList>
    </citation>
    <scope>NUCLEOTIDE SEQUENCE [LARGE SCALE GENOMIC DNA]</scope>
    <source>
        <strain evidence="6">JCM 32105</strain>
    </source>
</reference>
<evidence type="ECO:0000313" key="6">
    <source>
        <dbReference type="Proteomes" id="UP001500067"/>
    </source>
</evidence>
<dbReference type="InterPro" id="IPR015927">
    <property type="entry name" value="Peptidase_S24_S26A/B/C"/>
</dbReference>
<evidence type="ECO:0000259" key="4">
    <source>
        <dbReference type="Pfam" id="PF00717"/>
    </source>
</evidence>
<name>A0ABP8NGB4_9BACT</name>